<evidence type="ECO:0000256" key="1">
    <source>
        <dbReference type="SAM" id="MobiDB-lite"/>
    </source>
</evidence>
<accession>A0ABY3YWS3</accession>
<keyword evidence="3" id="KW-1185">Reference proteome</keyword>
<organism evidence="2 3">
    <name type="scientific">Streptomyces rimosus subsp. rimosus</name>
    <dbReference type="NCBI Taxonomy" id="132474"/>
    <lineage>
        <taxon>Bacteria</taxon>
        <taxon>Bacillati</taxon>
        <taxon>Actinomycetota</taxon>
        <taxon>Actinomycetes</taxon>
        <taxon>Kitasatosporales</taxon>
        <taxon>Streptomycetaceae</taxon>
        <taxon>Streptomyces</taxon>
    </lineage>
</organism>
<dbReference type="GeneID" id="66860223"/>
<sequence>MKTVSGSTDHVPRPGGRCGLLERDGYRIDTGPTVPTKPHTDAAAHGGER</sequence>
<feature type="compositionally biased region" description="Basic and acidic residues" evidence="1">
    <location>
        <begin position="38"/>
        <end position="49"/>
    </location>
</feature>
<proteinExistence type="predicted"/>
<evidence type="ECO:0000313" key="3">
    <source>
        <dbReference type="Proteomes" id="UP000829494"/>
    </source>
</evidence>
<gene>
    <name evidence="2" type="ORF">SRIMR7_00935</name>
</gene>
<evidence type="ECO:0000313" key="2">
    <source>
        <dbReference type="EMBL" id="UNZ00699.1"/>
    </source>
</evidence>
<dbReference type="Proteomes" id="UP000829494">
    <property type="component" value="Chromosome"/>
</dbReference>
<dbReference type="RefSeq" id="WP_003980254.1">
    <property type="nucleotide sequence ID" value="NZ_CP043497.1"/>
</dbReference>
<feature type="region of interest" description="Disordered" evidence="1">
    <location>
        <begin position="1"/>
        <end position="49"/>
    </location>
</feature>
<dbReference type="EMBL" id="CP094298">
    <property type="protein sequence ID" value="UNZ00699.1"/>
    <property type="molecule type" value="Genomic_DNA"/>
</dbReference>
<reference evidence="2 3" key="1">
    <citation type="submission" date="2022-03" db="EMBL/GenBank/DDBJ databases">
        <title>Complete genome of Streptomyces rimosus ssp. rimosus R7 (=ATCC 10970).</title>
        <authorList>
            <person name="Beganovic S."/>
            <person name="Ruckert C."/>
            <person name="Busche T."/>
            <person name="Kalinowski J."/>
            <person name="Wittmann C."/>
        </authorList>
    </citation>
    <scope>NUCLEOTIDE SEQUENCE [LARGE SCALE GENOMIC DNA]</scope>
    <source>
        <strain evidence="2 3">R7</strain>
    </source>
</reference>
<name>A0ABY3YWS3_STRRM</name>
<protein>
    <submittedName>
        <fullName evidence="2">Uncharacterized protein</fullName>
    </submittedName>
</protein>